<dbReference type="GO" id="GO:0006281">
    <property type="term" value="P:DNA repair"/>
    <property type="evidence" value="ECO:0007669"/>
    <property type="project" value="UniProtKB-KW"/>
</dbReference>
<keyword evidence="6" id="KW-0269">Exonuclease</keyword>
<protein>
    <submittedName>
        <fullName evidence="6">Putative RecB family exonuclease</fullName>
    </submittedName>
</protein>
<dbReference type="InterPro" id="IPR011604">
    <property type="entry name" value="PDDEXK-like_dom_sf"/>
</dbReference>
<dbReference type="SUPFAM" id="SSF52980">
    <property type="entry name" value="Restriction endonuclease-like"/>
    <property type="match status" value="1"/>
</dbReference>
<evidence type="ECO:0000259" key="5">
    <source>
        <dbReference type="Pfam" id="PF12705"/>
    </source>
</evidence>
<dbReference type="EMBL" id="OBEG01000001">
    <property type="protein sequence ID" value="SNY79488.1"/>
    <property type="molecule type" value="Genomic_DNA"/>
</dbReference>
<dbReference type="Proteomes" id="UP000219565">
    <property type="component" value="Unassembled WGS sequence"/>
</dbReference>
<dbReference type="AlphaFoldDB" id="A0A285L3I8"/>
<name>A0A285L3I8_9NOCA</name>
<keyword evidence="2" id="KW-0547">Nucleotide-binding</keyword>
<feature type="region of interest" description="Disordered" evidence="4">
    <location>
        <begin position="32"/>
        <end position="68"/>
    </location>
</feature>
<evidence type="ECO:0000256" key="4">
    <source>
        <dbReference type="SAM" id="MobiDB-lite"/>
    </source>
</evidence>
<keyword evidence="6" id="KW-0378">Hydrolase</keyword>
<sequence length="340" mass="37089">MVNGPVRLAVMNLRSLLVVALSSRFGTGVSVPPDSLPGMPAPVSTPPADAASAGPPAPAEARRRPALSPSRAMDFKQCPLKYRLRAIDRIPEPPSRHAVRGTVVHAVLEDLYGLPAAERGPERADALVEPAWARVLAAQPEVAELIAADGLGPFLDEVRALVESYYQLEDPTRFEPESREARVEVELDDGVLLRGYVDRIDVAPTGELRVVDYKTGRAPGLAQETKALFQLKFYALVVLRTRGVLPAQLRLIYLADRQILTYAPDAEELGRFERTLSALWTAVREAGRTGEFPPTTSWLCDYCDYKPLCPEFGGTPPPYPGWPENDGESPDETLAEAVAD</sequence>
<evidence type="ECO:0000313" key="7">
    <source>
        <dbReference type="Proteomes" id="UP000219565"/>
    </source>
</evidence>
<organism evidence="6 7">
    <name type="scientific">Nocardia amikacinitolerans</name>
    <dbReference type="NCBI Taxonomy" id="756689"/>
    <lineage>
        <taxon>Bacteria</taxon>
        <taxon>Bacillati</taxon>
        <taxon>Actinomycetota</taxon>
        <taxon>Actinomycetes</taxon>
        <taxon>Mycobacteriales</taxon>
        <taxon>Nocardiaceae</taxon>
        <taxon>Nocardia</taxon>
    </lineage>
</organism>
<accession>A0A285L3I8</accession>
<feature type="region of interest" description="Disordered" evidence="4">
    <location>
        <begin position="314"/>
        <end position="340"/>
    </location>
</feature>
<dbReference type="STRING" id="1379680.GCA_001612615_01440"/>
<feature type="domain" description="PD-(D/E)XK endonuclease-like" evidence="5">
    <location>
        <begin position="67"/>
        <end position="310"/>
    </location>
</feature>
<keyword evidence="2" id="KW-0067">ATP-binding</keyword>
<dbReference type="GO" id="GO:0004386">
    <property type="term" value="F:helicase activity"/>
    <property type="evidence" value="ECO:0007669"/>
    <property type="project" value="UniProtKB-KW"/>
</dbReference>
<keyword evidence="6" id="KW-0540">Nuclease</keyword>
<proteinExistence type="predicted"/>
<dbReference type="GO" id="GO:0004527">
    <property type="term" value="F:exonuclease activity"/>
    <property type="evidence" value="ECO:0007669"/>
    <property type="project" value="UniProtKB-KW"/>
</dbReference>
<feature type="compositionally biased region" description="Acidic residues" evidence="4">
    <location>
        <begin position="325"/>
        <end position="340"/>
    </location>
</feature>
<keyword evidence="2" id="KW-0347">Helicase</keyword>
<evidence type="ECO:0000256" key="2">
    <source>
        <dbReference type="ARBA" id="ARBA00022806"/>
    </source>
</evidence>
<gene>
    <name evidence="6" type="ORF">SAMN04244553_1620</name>
</gene>
<evidence type="ECO:0000256" key="3">
    <source>
        <dbReference type="ARBA" id="ARBA00023204"/>
    </source>
</evidence>
<keyword evidence="3" id="KW-0234">DNA repair</keyword>
<evidence type="ECO:0000313" key="6">
    <source>
        <dbReference type="EMBL" id="SNY79488.1"/>
    </source>
</evidence>
<reference evidence="6 7" key="1">
    <citation type="submission" date="2017-09" db="EMBL/GenBank/DDBJ databases">
        <authorList>
            <person name="Ehlers B."/>
            <person name="Leendertz F.H."/>
        </authorList>
    </citation>
    <scope>NUCLEOTIDE SEQUENCE [LARGE SCALE GENOMIC DNA]</scope>
    <source>
        <strain evidence="6 7">DSM 45537</strain>
    </source>
</reference>
<evidence type="ECO:0000256" key="1">
    <source>
        <dbReference type="ARBA" id="ARBA00022763"/>
    </source>
</evidence>
<dbReference type="InterPro" id="IPR011335">
    <property type="entry name" value="Restrct_endonuc-II-like"/>
</dbReference>
<dbReference type="InterPro" id="IPR038726">
    <property type="entry name" value="PDDEXK_AddAB-type"/>
</dbReference>
<dbReference type="Gene3D" id="3.90.320.10">
    <property type="match status" value="1"/>
</dbReference>
<keyword evidence="7" id="KW-1185">Reference proteome</keyword>
<dbReference type="Pfam" id="PF12705">
    <property type="entry name" value="PDDEXK_1"/>
    <property type="match status" value="1"/>
</dbReference>
<keyword evidence="1" id="KW-0227">DNA damage</keyword>